<organism evidence="1 2">
    <name type="scientific">Suillus subaureus</name>
    <dbReference type="NCBI Taxonomy" id="48587"/>
    <lineage>
        <taxon>Eukaryota</taxon>
        <taxon>Fungi</taxon>
        <taxon>Dikarya</taxon>
        <taxon>Basidiomycota</taxon>
        <taxon>Agaricomycotina</taxon>
        <taxon>Agaricomycetes</taxon>
        <taxon>Agaricomycetidae</taxon>
        <taxon>Boletales</taxon>
        <taxon>Suillineae</taxon>
        <taxon>Suillaceae</taxon>
        <taxon>Suillus</taxon>
    </lineage>
</organism>
<dbReference type="Proteomes" id="UP000807769">
    <property type="component" value="Unassembled WGS sequence"/>
</dbReference>
<keyword evidence="2" id="KW-1185">Reference proteome</keyword>
<name>A0A9P7DWA4_9AGAM</name>
<protein>
    <submittedName>
        <fullName evidence="1">Uncharacterized protein</fullName>
    </submittedName>
</protein>
<dbReference type="AlphaFoldDB" id="A0A9P7DWA4"/>
<dbReference type="OrthoDB" id="2692434at2759"/>
<evidence type="ECO:0000313" key="1">
    <source>
        <dbReference type="EMBL" id="KAG1804626.1"/>
    </source>
</evidence>
<dbReference type="GeneID" id="64627574"/>
<dbReference type="RefSeq" id="XP_041187035.1">
    <property type="nucleotide sequence ID" value="XM_041333557.1"/>
</dbReference>
<gene>
    <name evidence="1" type="ORF">BJ212DRAFT_1304180</name>
</gene>
<comment type="caution">
    <text evidence="1">The sequence shown here is derived from an EMBL/GenBank/DDBJ whole genome shotgun (WGS) entry which is preliminary data.</text>
</comment>
<sequence>MSSHQIVRLNEHPVTEYNSMDVDNSTESQISTDDLYLGPDDVIDYDSVIQWSGCVGFNPWIKYDYPYQSLPAQADQPALHINLNLYLGPDDDLIDCDDELESANADRDAPVAPEISMSLNEKSAKCHSAKLDLTNKELLQLS</sequence>
<proteinExistence type="predicted"/>
<evidence type="ECO:0000313" key="2">
    <source>
        <dbReference type="Proteomes" id="UP000807769"/>
    </source>
</evidence>
<reference evidence="1" key="1">
    <citation type="journal article" date="2020" name="New Phytol.">
        <title>Comparative genomics reveals dynamic genome evolution in host specialist ectomycorrhizal fungi.</title>
        <authorList>
            <person name="Lofgren L.A."/>
            <person name="Nguyen N.H."/>
            <person name="Vilgalys R."/>
            <person name="Ruytinx J."/>
            <person name="Liao H.L."/>
            <person name="Branco S."/>
            <person name="Kuo A."/>
            <person name="LaButti K."/>
            <person name="Lipzen A."/>
            <person name="Andreopoulos W."/>
            <person name="Pangilinan J."/>
            <person name="Riley R."/>
            <person name="Hundley H."/>
            <person name="Na H."/>
            <person name="Barry K."/>
            <person name="Grigoriev I.V."/>
            <person name="Stajich J.E."/>
            <person name="Kennedy P.G."/>
        </authorList>
    </citation>
    <scope>NUCLEOTIDE SEQUENCE</scope>
    <source>
        <strain evidence="1">MN1</strain>
    </source>
</reference>
<accession>A0A9P7DWA4</accession>
<dbReference type="EMBL" id="JABBWG010000056">
    <property type="protein sequence ID" value="KAG1804626.1"/>
    <property type="molecule type" value="Genomic_DNA"/>
</dbReference>